<feature type="transmembrane region" description="Helical" evidence="6">
    <location>
        <begin position="542"/>
        <end position="564"/>
    </location>
</feature>
<organism evidence="7 8">
    <name type="scientific">Mycena venus</name>
    <dbReference type="NCBI Taxonomy" id="2733690"/>
    <lineage>
        <taxon>Eukaryota</taxon>
        <taxon>Fungi</taxon>
        <taxon>Dikarya</taxon>
        <taxon>Basidiomycota</taxon>
        <taxon>Agaricomycotina</taxon>
        <taxon>Agaricomycetes</taxon>
        <taxon>Agaricomycetidae</taxon>
        <taxon>Agaricales</taxon>
        <taxon>Marasmiineae</taxon>
        <taxon>Mycenaceae</taxon>
        <taxon>Mycena</taxon>
    </lineage>
</organism>
<feature type="transmembrane region" description="Helical" evidence="6">
    <location>
        <begin position="219"/>
        <end position="236"/>
    </location>
</feature>
<sequence length="629" mass="69046">MIRRLVIFVVSRVPPSASHSNIQAHASNCDLRLSLSRIAAKMSRMSTDNAVILVPKEQPPAVHPEPGTEVAIPEQEDTELYPPPTAEEDATLRKVVGPIPWIAYLLCTAELAERASYYATTGVISNFIEFPLPPGSSSGKAPGLNQHAGALGKGLQYASGVTTAFTFVAYVVPIFGGWIADTRLGRYRTIIYGILVGFVGHAIMTGGAAPSVLKAGNGVAPFHIGYWILAIGAGIFKPNVAPTVLDQYTHQKPYVTTTKKGERVIVDPQMTIQRIMTIYYGFINIGAFYAIASTYAEKFVGFWLAFLLPTIIYFVVPIIFLSLRKRMVRKPPQGSELTTFFQVLWLALKKNKFNPWSKDFWGKVRPARLAAEGIPVHHSDKLVSDIKRTLTACAIFLYIPLYQLNDGGIGPLGSNQGAAMISNGAPQRSAQQLQLSHHHRLHPHRRLGIKCGPIRRMTFGMFLCAAGGVAGGIVQLYVYRTSPCGYQASTCVDAQGNALVSKISIWVQLVNVAVTAISELFVNVTSYEMAYARAPPNMKAAVFSICLFMSALSSALAEIITPFTEDPKLVWVYIGPAIALFVQTAIFWIRYRNVDEEKFMTYEDDGFEDIDVHHEGKNSSSEHEKSVEA</sequence>
<dbReference type="OrthoDB" id="8904098at2759"/>
<feature type="transmembrane region" description="Helical" evidence="6">
    <location>
        <begin position="278"/>
        <end position="296"/>
    </location>
</feature>
<dbReference type="InterPro" id="IPR036259">
    <property type="entry name" value="MFS_trans_sf"/>
</dbReference>
<evidence type="ECO:0000313" key="8">
    <source>
        <dbReference type="Proteomes" id="UP000620124"/>
    </source>
</evidence>
<gene>
    <name evidence="7" type="ORF">MVEN_02551100</name>
</gene>
<dbReference type="EMBL" id="JACAZI010000036">
    <property type="protein sequence ID" value="KAF7328356.1"/>
    <property type="molecule type" value="Genomic_DNA"/>
</dbReference>
<accession>A0A8H6U3C6</accession>
<keyword evidence="3 6" id="KW-0812">Transmembrane</keyword>
<dbReference type="AlphaFoldDB" id="A0A8H6U3C6"/>
<evidence type="ECO:0000256" key="3">
    <source>
        <dbReference type="ARBA" id="ARBA00022692"/>
    </source>
</evidence>
<protein>
    <submittedName>
        <fullName evidence="7">Peptide transporter PTR2</fullName>
    </submittedName>
</protein>
<evidence type="ECO:0000256" key="4">
    <source>
        <dbReference type="ARBA" id="ARBA00022989"/>
    </source>
</evidence>
<evidence type="ECO:0000256" key="6">
    <source>
        <dbReference type="SAM" id="Phobius"/>
    </source>
</evidence>
<dbReference type="Pfam" id="PF00854">
    <property type="entry name" value="PTR2"/>
    <property type="match status" value="2"/>
</dbReference>
<keyword evidence="5 6" id="KW-0472">Membrane</keyword>
<dbReference type="PANTHER" id="PTHR11654">
    <property type="entry name" value="OLIGOPEPTIDE TRANSPORTER-RELATED"/>
    <property type="match status" value="1"/>
</dbReference>
<feature type="transmembrane region" description="Helical" evidence="6">
    <location>
        <begin position="190"/>
        <end position="213"/>
    </location>
</feature>
<feature type="transmembrane region" description="Helical" evidence="6">
    <location>
        <begin position="503"/>
        <end position="522"/>
    </location>
</feature>
<dbReference type="InterPro" id="IPR000109">
    <property type="entry name" value="POT_fam"/>
</dbReference>
<dbReference type="GO" id="GO:0022857">
    <property type="term" value="F:transmembrane transporter activity"/>
    <property type="evidence" value="ECO:0007669"/>
    <property type="project" value="InterPro"/>
</dbReference>
<comment type="subcellular location">
    <subcellularLocation>
        <location evidence="1">Membrane</location>
        <topology evidence="1">Multi-pass membrane protein</topology>
    </subcellularLocation>
</comment>
<dbReference type="GO" id="GO:0016020">
    <property type="term" value="C:membrane"/>
    <property type="evidence" value="ECO:0007669"/>
    <property type="project" value="UniProtKB-SubCell"/>
</dbReference>
<dbReference type="Gene3D" id="1.20.1250.20">
    <property type="entry name" value="MFS general substrate transporter like domains"/>
    <property type="match status" value="1"/>
</dbReference>
<feature type="transmembrane region" description="Helical" evidence="6">
    <location>
        <begin position="459"/>
        <end position="479"/>
    </location>
</feature>
<reference evidence="7" key="1">
    <citation type="submission" date="2020-05" db="EMBL/GenBank/DDBJ databases">
        <title>Mycena genomes resolve the evolution of fungal bioluminescence.</title>
        <authorList>
            <person name="Tsai I.J."/>
        </authorList>
    </citation>
    <scope>NUCLEOTIDE SEQUENCE</scope>
    <source>
        <strain evidence="7">CCC161011</strain>
    </source>
</reference>
<proteinExistence type="inferred from homology"/>
<feature type="transmembrane region" description="Helical" evidence="6">
    <location>
        <begin position="570"/>
        <end position="591"/>
    </location>
</feature>
<evidence type="ECO:0000256" key="1">
    <source>
        <dbReference type="ARBA" id="ARBA00004141"/>
    </source>
</evidence>
<comment type="caution">
    <text evidence="7">The sequence shown here is derived from an EMBL/GenBank/DDBJ whole genome shotgun (WGS) entry which is preliminary data.</text>
</comment>
<dbReference type="SUPFAM" id="SSF103473">
    <property type="entry name" value="MFS general substrate transporter"/>
    <property type="match status" value="2"/>
</dbReference>
<keyword evidence="8" id="KW-1185">Reference proteome</keyword>
<evidence type="ECO:0000256" key="5">
    <source>
        <dbReference type="ARBA" id="ARBA00023136"/>
    </source>
</evidence>
<name>A0A8H6U3C6_9AGAR</name>
<feature type="transmembrane region" description="Helical" evidence="6">
    <location>
        <begin position="157"/>
        <end position="178"/>
    </location>
</feature>
<evidence type="ECO:0000256" key="2">
    <source>
        <dbReference type="ARBA" id="ARBA00005982"/>
    </source>
</evidence>
<evidence type="ECO:0000313" key="7">
    <source>
        <dbReference type="EMBL" id="KAF7328356.1"/>
    </source>
</evidence>
<comment type="similarity">
    <text evidence="2">Belongs to the major facilitator superfamily. Proton-dependent oligopeptide transporter (POT/PTR) (TC 2.A.17) family.</text>
</comment>
<keyword evidence="4 6" id="KW-1133">Transmembrane helix</keyword>
<feature type="transmembrane region" description="Helical" evidence="6">
    <location>
        <begin position="302"/>
        <end position="323"/>
    </location>
</feature>
<dbReference type="Proteomes" id="UP000620124">
    <property type="component" value="Unassembled WGS sequence"/>
</dbReference>